<feature type="transmembrane region" description="Helical" evidence="1">
    <location>
        <begin position="518"/>
        <end position="540"/>
    </location>
</feature>
<gene>
    <name evidence="2" type="ORF">NERG_02140</name>
</gene>
<dbReference type="SUPFAM" id="SSF52058">
    <property type="entry name" value="L domain-like"/>
    <property type="match status" value="1"/>
</dbReference>
<evidence type="ECO:0000313" key="2">
    <source>
        <dbReference type="EMBL" id="EHY64737.1"/>
    </source>
</evidence>
<organism evidence="2">
    <name type="scientific">Nematocida ausubeli (strain ATCC PRA-371 / ERTm2)</name>
    <name type="common">Nematode killer fungus</name>
    <dbReference type="NCBI Taxonomy" id="1913371"/>
    <lineage>
        <taxon>Eukaryota</taxon>
        <taxon>Fungi</taxon>
        <taxon>Fungi incertae sedis</taxon>
        <taxon>Microsporidia</taxon>
        <taxon>Nematocida</taxon>
    </lineage>
</organism>
<accession>H8ZEX1</accession>
<keyword evidence="1" id="KW-0472">Membrane</keyword>
<keyword evidence="1" id="KW-0812">Transmembrane</keyword>
<reference evidence="2" key="1">
    <citation type="submission" date="2011-03" db="EMBL/GenBank/DDBJ databases">
        <title>The Genome Sequence of Nematocida sp1 strain ERTm2.</title>
        <authorList>
            <consortium name="The Broad Institute Genome Sequencing Platform"/>
            <consortium name="The Broad Institute Genome Sequencing Center for Infectious Disease"/>
            <person name="Cuomo C."/>
            <person name="Troemel E."/>
            <person name="Young S.K."/>
            <person name="Zeng Q."/>
            <person name="Gargeya S."/>
            <person name="Fitzgerald M."/>
            <person name="Haas B."/>
            <person name="Abouelleil A."/>
            <person name="Alvarado L."/>
            <person name="Arachchi H.M."/>
            <person name="Berlin A."/>
            <person name="Brown A."/>
            <person name="Chapman S.B."/>
            <person name="Chen Z."/>
            <person name="Dunbar C."/>
            <person name="Freedman E."/>
            <person name="Gearin G."/>
            <person name="Gellesch M."/>
            <person name="Goldberg J."/>
            <person name="Griggs A."/>
            <person name="Gujja S."/>
            <person name="Heilman E.R."/>
            <person name="Heiman D."/>
            <person name="Howarth C."/>
            <person name="Larson L."/>
            <person name="Lui A."/>
            <person name="MacDonald P.J.P."/>
            <person name="Mehta T."/>
            <person name="Montmayeur A."/>
            <person name="Murphy C."/>
            <person name="Neiman D."/>
            <person name="Pearson M."/>
            <person name="Priest M."/>
            <person name="Roberts A."/>
            <person name="Saif S."/>
            <person name="Shea T."/>
            <person name="Shenoy N."/>
            <person name="Sisk P."/>
            <person name="Stolte C."/>
            <person name="Sykes S."/>
            <person name="White J."/>
            <person name="Yandava C."/>
            <person name="Wortman J."/>
            <person name="Nusbaum C."/>
            <person name="Birren B."/>
        </authorList>
    </citation>
    <scope>NUCLEOTIDE SEQUENCE</scope>
    <source>
        <strain evidence="2">ERTm2</strain>
    </source>
</reference>
<sequence>MKKQRKCSYMQCNSFRESAVKYAHCKKTLFMVLLMLISFGAASQSIFSPSKYDWLITAGTESFKVTKEMSLEELNNLMDQNVAIQLTSKNMSKEKSLELQYSAEIEAALCKWLFRVDEVVITNLQAISDGAINALPYLKGLKSIQIRIDEKDKSTLNARLSCISKCKELKCIVLDVPNLKITEKIEWVAPNLSTLFFRNLPFTGEIHLHQMSSIEHITIFAEKLNAFTIDYASLKKVSQKVNAEIHTNHMGNIPFAAIANEYFFLRILSLNKNQFAAKQYTTITDKKGIMLGYDAYIHRIISYLFLQRKQKIYCCHKKPLSDLYTLMKHVTHAHKTNSFSLFTQNKEKDTHEIAIPRMNDAISSMVILSQAEKEEIAEFLQQAIILELWVLVNGISINIECPLNHPLSAEKWILYLPILHKLSFMYQSEPANIPRCFYKLYTLDSLIVRDSSLKNLFEILVSMPGLRTVVVENCMFKYASSHMMHKYIKYSRVFDQKKSIKISGNIDEDELKSLRVKITIFCFVLIVFMIALYAMSNIYYKSKMEIPQRERQRYRSLPDLRQTKNRNLR</sequence>
<name>H8ZEX1_NEMA1</name>
<proteinExistence type="predicted"/>
<keyword evidence="1" id="KW-1133">Transmembrane helix</keyword>
<evidence type="ECO:0000256" key="1">
    <source>
        <dbReference type="SAM" id="Phobius"/>
    </source>
</evidence>
<dbReference type="Proteomes" id="UP000005622">
    <property type="component" value="Unassembled WGS sequence"/>
</dbReference>
<dbReference type="EMBL" id="JH604638">
    <property type="protein sequence ID" value="EHY64737.1"/>
    <property type="molecule type" value="Genomic_DNA"/>
</dbReference>
<dbReference type="HOGENOM" id="CLU_479038_0_0_1"/>
<dbReference type="AlphaFoldDB" id="H8ZEX1"/>
<protein>
    <submittedName>
        <fullName evidence="2">Uncharacterized protein</fullName>
    </submittedName>
</protein>